<reference evidence="1 2" key="1">
    <citation type="submission" date="2019-06" db="EMBL/GenBank/DDBJ databases">
        <title>Sequencing the genomes of 1000 actinobacteria strains.</title>
        <authorList>
            <person name="Klenk H.-P."/>
        </authorList>
    </citation>
    <scope>NUCLEOTIDE SEQUENCE [LARGE SCALE GENOMIC DNA]</scope>
    <source>
        <strain evidence="1 2">DSM 21776</strain>
    </source>
</reference>
<accession>A0A543PY39</accession>
<name>A0A543PY39_9MICO</name>
<proteinExistence type="predicted"/>
<dbReference type="Proteomes" id="UP000320085">
    <property type="component" value="Unassembled WGS sequence"/>
</dbReference>
<protein>
    <submittedName>
        <fullName evidence="1">Uncharacterized protein</fullName>
    </submittedName>
</protein>
<evidence type="ECO:0000313" key="1">
    <source>
        <dbReference type="EMBL" id="TQN48985.1"/>
    </source>
</evidence>
<gene>
    <name evidence="1" type="ORF">FHX52_2140</name>
</gene>
<evidence type="ECO:0000313" key="2">
    <source>
        <dbReference type="Proteomes" id="UP000320085"/>
    </source>
</evidence>
<organism evidence="1 2">
    <name type="scientific">Humibacillus xanthopallidus</name>
    <dbReference type="NCBI Taxonomy" id="412689"/>
    <lineage>
        <taxon>Bacteria</taxon>
        <taxon>Bacillati</taxon>
        <taxon>Actinomycetota</taxon>
        <taxon>Actinomycetes</taxon>
        <taxon>Micrococcales</taxon>
        <taxon>Intrasporangiaceae</taxon>
        <taxon>Humibacillus</taxon>
    </lineage>
</organism>
<dbReference type="AlphaFoldDB" id="A0A543PY39"/>
<comment type="caution">
    <text evidence="1">The sequence shown here is derived from an EMBL/GenBank/DDBJ whole genome shotgun (WGS) entry which is preliminary data.</text>
</comment>
<sequence length="57" mass="6333">MPFGAAAANAEFSSAETGRSDCDVGFAVWLLLPTRPAPRWDTVRRSSIRRALFVDRH</sequence>
<dbReference type="EMBL" id="VFQF01000001">
    <property type="protein sequence ID" value="TQN48985.1"/>
    <property type="molecule type" value="Genomic_DNA"/>
</dbReference>